<comment type="caution">
    <text evidence="2">The sequence shown here is derived from an EMBL/GenBank/DDBJ whole genome shotgun (WGS) entry which is preliminary data.</text>
</comment>
<sequence length="172" mass="18727">VDLGGGAPTAKHIPAGTAATTKIVTSITPANNTANASNPTFTKQHQHQQHQHQQAEGILNAEGLPEAAGAALGSAAAAGAKTTQLGKLFSQEKVDKEEEDDGEEDEEEDEEEDKEEQDMGEDEEEEEEDEEEKEEEEAFQEVYKYPKSTMEASAAFNAALSDSNINRRSEYW</sequence>
<evidence type="ECO:0000313" key="3">
    <source>
        <dbReference type="Proteomes" id="UP000747110"/>
    </source>
</evidence>
<organism evidence="2 3">
    <name type="scientific">Volvox reticuliferus</name>
    <dbReference type="NCBI Taxonomy" id="1737510"/>
    <lineage>
        <taxon>Eukaryota</taxon>
        <taxon>Viridiplantae</taxon>
        <taxon>Chlorophyta</taxon>
        <taxon>core chlorophytes</taxon>
        <taxon>Chlorophyceae</taxon>
        <taxon>CS clade</taxon>
        <taxon>Chlamydomonadales</taxon>
        <taxon>Volvocaceae</taxon>
        <taxon>Volvox</taxon>
    </lineage>
</organism>
<feature type="compositionally biased region" description="Acidic residues" evidence="1">
    <location>
        <begin position="97"/>
        <end position="139"/>
    </location>
</feature>
<dbReference type="Proteomes" id="UP000747110">
    <property type="component" value="Unassembled WGS sequence"/>
</dbReference>
<reference evidence="2" key="1">
    <citation type="journal article" date="2021" name="Proc. Natl. Acad. Sci. U.S.A.">
        <title>Three genomes in the algal genus Volvox reveal the fate of a haploid sex-determining region after a transition to homothallism.</title>
        <authorList>
            <person name="Yamamoto K."/>
            <person name="Hamaji T."/>
            <person name="Kawai-Toyooka H."/>
            <person name="Matsuzaki R."/>
            <person name="Takahashi F."/>
            <person name="Nishimura Y."/>
            <person name="Kawachi M."/>
            <person name="Noguchi H."/>
            <person name="Minakuchi Y."/>
            <person name="Umen J.G."/>
            <person name="Toyoda A."/>
            <person name="Nozaki H."/>
        </authorList>
    </citation>
    <scope>NUCLEOTIDE SEQUENCE</scope>
    <source>
        <strain evidence="2">NIES-3786</strain>
    </source>
</reference>
<feature type="region of interest" description="Disordered" evidence="1">
    <location>
        <begin position="1"/>
        <end position="20"/>
    </location>
</feature>
<accession>A0A8J4FS31</accession>
<feature type="region of interest" description="Disordered" evidence="1">
    <location>
        <begin position="29"/>
        <end position="146"/>
    </location>
</feature>
<dbReference type="AlphaFoldDB" id="A0A8J4FS31"/>
<keyword evidence="3" id="KW-1185">Reference proteome</keyword>
<feature type="non-terminal residue" evidence="2">
    <location>
        <position position="172"/>
    </location>
</feature>
<protein>
    <submittedName>
        <fullName evidence="2">Uncharacterized protein</fullName>
    </submittedName>
</protein>
<gene>
    <name evidence="2" type="ORF">Vretifemale_15977</name>
</gene>
<evidence type="ECO:0000313" key="2">
    <source>
        <dbReference type="EMBL" id="GIL87931.1"/>
    </source>
</evidence>
<feature type="non-terminal residue" evidence="2">
    <location>
        <position position="1"/>
    </location>
</feature>
<dbReference type="EMBL" id="BNCP01000042">
    <property type="protein sequence ID" value="GIL87931.1"/>
    <property type="molecule type" value="Genomic_DNA"/>
</dbReference>
<feature type="compositionally biased region" description="Low complexity" evidence="1">
    <location>
        <begin position="29"/>
        <end position="40"/>
    </location>
</feature>
<feature type="compositionally biased region" description="Low complexity" evidence="1">
    <location>
        <begin position="61"/>
        <end position="80"/>
    </location>
</feature>
<evidence type="ECO:0000256" key="1">
    <source>
        <dbReference type="SAM" id="MobiDB-lite"/>
    </source>
</evidence>
<proteinExistence type="predicted"/>
<name>A0A8J4FS31_9CHLO</name>